<protein>
    <recommendedName>
        <fullName evidence="3">DUF4333 domain-containing protein</fullName>
    </recommendedName>
</protein>
<name>A0ABN3JN25_9ACTN</name>
<dbReference type="RefSeq" id="WP_344592547.1">
    <property type="nucleotide sequence ID" value="NZ_BAAARW010000020.1"/>
</dbReference>
<proteinExistence type="predicted"/>
<sequence>MRWLVCAVPLMLAGCGGGDEDAWATRGAPVPVANEPAPSRSPGFSVVGMGELRLALEGRVAAAAGVARPVKSECDTTVALPSFTCRVTFLDEVVAYRVTTKPRGTGSFEWRAQADTMVATRAGIQAALWRKYSPRATAIRCETLPERQRVAPKTVLPQRCYFKPTLRDRAFGRDSGNGARTVAVKITIYDGSIGLAEQTQ</sequence>
<dbReference type="Proteomes" id="UP001501231">
    <property type="component" value="Unassembled WGS sequence"/>
</dbReference>
<evidence type="ECO:0000313" key="2">
    <source>
        <dbReference type="Proteomes" id="UP001501231"/>
    </source>
</evidence>
<keyword evidence="2" id="KW-1185">Reference proteome</keyword>
<evidence type="ECO:0000313" key="1">
    <source>
        <dbReference type="EMBL" id="GAA2433058.1"/>
    </source>
</evidence>
<gene>
    <name evidence="1" type="ORF">GCM10010191_53860</name>
</gene>
<dbReference type="PROSITE" id="PS51257">
    <property type="entry name" value="PROKAR_LIPOPROTEIN"/>
    <property type="match status" value="1"/>
</dbReference>
<accession>A0ABN3JN25</accession>
<comment type="caution">
    <text evidence="1">The sequence shown here is derived from an EMBL/GenBank/DDBJ whole genome shotgun (WGS) entry which is preliminary data.</text>
</comment>
<reference evidence="1 2" key="1">
    <citation type="journal article" date="2019" name="Int. J. Syst. Evol. Microbiol.">
        <title>The Global Catalogue of Microorganisms (GCM) 10K type strain sequencing project: providing services to taxonomists for standard genome sequencing and annotation.</title>
        <authorList>
            <consortium name="The Broad Institute Genomics Platform"/>
            <consortium name="The Broad Institute Genome Sequencing Center for Infectious Disease"/>
            <person name="Wu L."/>
            <person name="Ma J."/>
        </authorList>
    </citation>
    <scope>NUCLEOTIDE SEQUENCE [LARGE SCALE GENOMIC DNA]</scope>
    <source>
        <strain evidence="1 2">JCM 3325</strain>
    </source>
</reference>
<dbReference type="EMBL" id="BAAARW010000020">
    <property type="protein sequence ID" value="GAA2433058.1"/>
    <property type="molecule type" value="Genomic_DNA"/>
</dbReference>
<organism evidence="1 2">
    <name type="scientific">Actinomadura vinacea</name>
    <dbReference type="NCBI Taxonomy" id="115336"/>
    <lineage>
        <taxon>Bacteria</taxon>
        <taxon>Bacillati</taxon>
        <taxon>Actinomycetota</taxon>
        <taxon>Actinomycetes</taxon>
        <taxon>Streptosporangiales</taxon>
        <taxon>Thermomonosporaceae</taxon>
        <taxon>Actinomadura</taxon>
    </lineage>
</organism>
<evidence type="ECO:0008006" key="3">
    <source>
        <dbReference type="Google" id="ProtNLM"/>
    </source>
</evidence>